<dbReference type="InterPro" id="IPR027486">
    <property type="entry name" value="Ribosomal_uS10_dom"/>
</dbReference>
<dbReference type="RefSeq" id="XP_025348048.1">
    <property type="nucleotide sequence ID" value="XM_025490901.1"/>
</dbReference>
<dbReference type="Proteomes" id="UP000245942">
    <property type="component" value="Unassembled WGS sequence"/>
</dbReference>
<evidence type="ECO:0000256" key="2">
    <source>
        <dbReference type="ARBA" id="ARBA00022980"/>
    </source>
</evidence>
<feature type="compositionally biased region" description="Basic and acidic residues" evidence="8">
    <location>
        <begin position="254"/>
        <end position="271"/>
    </location>
</feature>
<dbReference type="InterPro" id="IPR001848">
    <property type="entry name" value="Ribosomal_uS10"/>
</dbReference>
<dbReference type="EMBL" id="KZ819326">
    <property type="protein sequence ID" value="PWN20888.1"/>
    <property type="molecule type" value="Genomic_DNA"/>
</dbReference>
<dbReference type="InterPro" id="IPR036838">
    <property type="entry name" value="Ribosomal_uS10_dom_sf"/>
</dbReference>
<name>A0A316U7S9_9BASI</name>
<feature type="compositionally biased region" description="Low complexity" evidence="8">
    <location>
        <begin position="53"/>
        <end position="71"/>
    </location>
</feature>
<reference evidence="10 11" key="1">
    <citation type="journal article" date="2018" name="Mol. Biol. Evol.">
        <title>Broad Genomic Sampling Reveals a Smut Pathogenic Ancestry of the Fungal Clade Ustilaginomycotina.</title>
        <authorList>
            <person name="Kijpornyongpan T."/>
            <person name="Mondo S.J."/>
            <person name="Barry K."/>
            <person name="Sandor L."/>
            <person name="Lee J."/>
            <person name="Lipzen A."/>
            <person name="Pangilinan J."/>
            <person name="LaButti K."/>
            <person name="Hainaut M."/>
            <person name="Henrissat B."/>
            <person name="Grigoriev I.V."/>
            <person name="Spatafora J.W."/>
            <person name="Aime M.C."/>
        </authorList>
    </citation>
    <scope>NUCLEOTIDE SEQUENCE [LARGE SCALE GENOMIC DNA]</scope>
    <source>
        <strain evidence="10 11">MCA 4718</strain>
    </source>
</reference>
<keyword evidence="2 10" id="KW-0689">Ribosomal protein</keyword>
<evidence type="ECO:0000313" key="11">
    <source>
        <dbReference type="Proteomes" id="UP000245942"/>
    </source>
</evidence>
<gene>
    <name evidence="10" type="ORF">BCV69DRAFT_269546</name>
</gene>
<feature type="compositionally biased region" description="Polar residues" evidence="8">
    <location>
        <begin position="272"/>
        <end position="288"/>
    </location>
</feature>
<dbReference type="Gene3D" id="3.30.70.600">
    <property type="entry name" value="Ribosomal protein S10 domain"/>
    <property type="match status" value="1"/>
</dbReference>
<evidence type="ECO:0000256" key="3">
    <source>
        <dbReference type="ARBA" id="ARBA00023274"/>
    </source>
</evidence>
<proteinExistence type="inferred from homology"/>
<keyword evidence="3" id="KW-0687">Ribonucleoprotein</keyword>
<evidence type="ECO:0000256" key="7">
    <source>
        <dbReference type="ARBA" id="ARBA00065857"/>
    </source>
</evidence>
<protein>
    <recommendedName>
        <fullName evidence="4">Small ribosomal subunit protein uS10m</fullName>
    </recommendedName>
    <alternativeName>
        <fullName evidence="5">37S ribosomal protein S10, mitochondrial</fullName>
    </alternativeName>
</protein>
<dbReference type="Pfam" id="PF00338">
    <property type="entry name" value="Ribosomal_S10"/>
    <property type="match status" value="1"/>
</dbReference>
<comment type="subunit">
    <text evidence="7">Part of the mitochondrial small ribosomal subunit.</text>
</comment>
<dbReference type="OrthoDB" id="366214at2759"/>
<dbReference type="PANTHER" id="PTHR11700">
    <property type="entry name" value="30S RIBOSOMAL PROTEIN S10 FAMILY MEMBER"/>
    <property type="match status" value="1"/>
</dbReference>
<dbReference type="GO" id="GO:0005840">
    <property type="term" value="C:ribosome"/>
    <property type="evidence" value="ECO:0007669"/>
    <property type="project" value="UniProtKB-KW"/>
</dbReference>
<feature type="region of interest" description="Disordered" evidence="8">
    <location>
        <begin position="221"/>
        <end position="288"/>
    </location>
</feature>
<feature type="region of interest" description="Disordered" evidence="8">
    <location>
        <begin position="40"/>
        <end position="89"/>
    </location>
</feature>
<accession>A0A316U7S9</accession>
<comment type="function">
    <text evidence="6">Involved in mitochondrial genome encoded proteins translation. Involved in the binding of tRNA to the ribosomes.</text>
</comment>
<dbReference type="SMART" id="SM01403">
    <property type="entry name" value="Ribosomal_S10"/>
    <property type="match status" value="1"/>
</dbReference>
<feature type="domain" description="Small ribosomal subunit protein uS10" evidence="9">
    <location>
        <begin position="98"/>
        <end position="199"/>
    </location>
</feature>
<dbReference type="AlphaFoldDB" id="A0A316U7S9"/>
<evidence type="ECO:0000256" key="6">
    <source>
        <dbReference type="ARBA" id="ARBA00057689"/>
    </source>
</evidence>
<evidence type="ECO:0000256" key="1">
    <source>
        <dbReference type="ARBA" id="ARBA00007102"/>
    </source>
</evidence>
<evidence type="ECO:0000256" key="8">
    <source>
        <dbReference type="SAM" id="MobiDB-lite"/>
    </source>
</evidence>
<dbReference type="GeneID" id="37012635"/>
<sequence>MTASSSRNMLRSVGASIATSGAPMAPRSLTASARCLLQQRFASSSAPRQQEDSTSPATTSSSSSIPSTSSLRPPPPANAPLLPETQYHPPTHGHHVCTLHLSAYSEGETLQNLQFFTDFALRTAYALGIPATRPASPPRQTSLWTVPRGPFVHKKSQENFMRRVSSRVIKVYDANEEVVQKWLYFLRVHEMAGVGMKAEVLKRRPVGIGRTIFEGAQEALREGDNKVTTDGEETGAEAATTTRAQPTSEAAVAEDVKNMAEGIVREGKEDQSPASTSEESQATGEAKS</sequence>
<evidence type="ECO:0000256" key="4">
    <source>
        <dbReference type="ARBA" id="ARBA00035261"/>
    </source>
</evidence>
<dbReference type="GO" id="GO:1990904">
    <property type="term" value="C:ribonucleoprotein complex"/>
    <property type="evidence" value="ECO:0007669"/>
    <property type="project" value="UniProtKB-KW"/>
</dbReference>
<dbReference type="GO" id="GO:0003735">
    <property type="term" value="F:structural constituent of ribosome"/>
    <property type="evidence" value="ECO:0007669"/>
    <property type="project" value="InterPro"/>
</dbReference>
<dbReference type="SUPFAM" id="SSF54999">
    <property type="entry name" value="Ribosomal protein S10"/>
    <property type="match status" value="1"/>
</dbReference>
<organism evidence="10 11">
    <name type="scientific">Pseudomicrostroma glucosiphilum</name>
    <dbReference type="NCBI Taxonomy" id="1684307"/>
    <lineage>
        <taxon>Eukaryota</taxon>
        <taxon>Fungi</taxon>
        <taxon>Dikarya</taxon>
        <taxon>Basidiomycota</taxon>
        <taxon>Ustilaginomycotina</taxon>
        <taxon>Exobasidiomycetes</taxon>
        <taxon>Microstromatales</taxon>
        <taxon>Microstromatales incertae sedis</taxon>
        <taxon>Pseudomicrostroma</taxon>
    </lineage>
</organism>
<keyword evidence="11" id="KW-1185">Reference proteome</keyword>
<dbReference type="PROSITE" id="PS51318">
    <property type="entry name" value="TAT"/>
    <property type="match status" value="1"/>
</dbReference>
<comment type="similarity">
    <text evidence="1">Belongs to the universal ribosomal protein uS10 family.</text>
</comment>
<dbReference type="STRING" id="1684307.A0A316U7S9"/>
<dbReference type="GO" id="GO:0006412">
    <property type="term" value="P:translation"/>
    <property type="evidence" value="ECO:0007669"/>
    <property type="project" value="InterPro"/>
</dbReference>
<evidence type="ECO:0000259" key="9">
    <source>
        <dbReference type="SMART" id="SM01403"/>
    </source>
</evidence>
<dbReference type="InterPro" id="IPR006311">
    <property type="entry name" value="TAT_signal"/>
</dbReference>
<evidence type="ECO:0000256" key="5">
    <source>
        <dbReference type="ARBA" id="ARBA00042916"/>
    </source>
</evidence>
<evidence type="ECO:0000313" key="10">
    <source>
        <dbReference type="EMBL" id="PWN20888.1"/>
    </source>
</evidence>
<dbReference type="FunFam" id="3.30.70.600:FF:000003">
    <property type="entry name" value="30S ribosomal protein S10"/>
    <property type="match status" value="1"/>
</dbReference>